<dbReference type="Proteomes" id="UP001629744">
    <property type="component" value="Unassembled WGS sequence"/>
</dbReference>
<dbReference type="RefSeq" id="WP_348605467.1">
    <property type="nucleotide sequence ID" value="NZ_CP157276.1"/>
</dbReference>
<gene>
    <name evidence="2" type="ORF">ABEU19_003021</name>
</gene>
<accession>A0ABW9FV87</accession>
<reference evidence="2 3" key="1">
    <citation type="submission" date="2023-11" db="EMBL/GenBank/DDBJ databases">
        <authorList>
            <person name="Val-Calvo J."/>
            <person name="Scortti M."/>
            <person name="Vazquez-Boland J."/>
        </authorList>
    </citation>
    <scope>NUCLEOTIDE SEQUENCE [LARGE SCALE GENOMIC DNA]</scope>
    <source>
        <strain evidence="2 3">DSM 46662</strain>
    </source>
</reference>
<evidence type="ECO:0008006" key="4">
    <source>
        <dbReference type="Google" id="ProtNLM"/>
    </source>
</evidence>
<keyword evidence="3" id="KW-1185">Reference proteome</keyword>
<feature type="signal peptide" evidence="1">
    <location>
        <begin position="1"/>
        <end position="32"/>
    </location>
</feature>
<evidence type="ECO:0000256" key="1">
    <source>
        <dbReference type="SAM" id="SignalP"/>
    </source>
</evidence>
<dbReference type="EMBL" id="JBDLNU010000003">
    <property type="protein sequence ID" value="MFM1729511.1"/>
    <property type="molecule type" value="Genomic_DNA"/>
</dbReference>
<comment type="caution">
    <text evidence="2">The sequence shown here is derived from an EMBL/GenBank/DDBJ whole genome shotgun (WGS) entry which is preliminary data.</text>
</comment>
<organism evidence="2 3">
    <name type="scientific">Prescottella soli</name>
    <dbReference type="NCBI Taxonomy" id="1543852"/>
    <lineage>
        <taxon>Bacteria</taxon>
        <taxon>Bacillati</taxon>
        <taxon>Actinomycetota</taxon>
        <taxon>Actinomycetes</taxon>
        <taxon>Mycobacteriales</taxon>
        <taxon>Nocardiaceae</taxon>
        <taxon>Prescottella</taxon>
    </lineage>
</organism>
<name>A0ABW9FV87_9NOCA</name>
<keyword evidence="1" id="KW-0732">Signal</keyword>
<evidence type="ECO:0000313" key="2">
    <source>
        <dbReference type="EMBL" id="MFM1729511.1"/>
    </source>
</evidence>
<sequence length="174" mass="17292">MSGAPIRPLVAGILASVAVLALALGMSTTAAASPTAATTAFQIPVTFLSGCGVGFRCYIPPVAALTPSATTDAPGVVTFTAAAPTTAAATPYDCLVVSVTWRNLTTGATGSTEIGKVPLDYSRPFSGEDWCRYLPAMVSTGSGVVVATADVDAAARATGDHHPVGVGVGVLQVP</sequence>
<protein>
    <recommendedName>
        <fullName evidence="4">Secreted protein</fullName>
    </recommendedName>
</protein>
<proteinExistence type="predicted"/>
<evidence type="ECO:0000313" key="3">
    <source>
        <dbReference type="Proteomes" id="UP001629744"/>
    </source>
</evidence>
<feature type="chain" id="PRO_5046245673" description="Secreted protein" evidence="1">
    <location>
        <begin position="33"/>
        <end position="174"/>
    </location>
</feature>